<evidence type="ECO:0000313" key="12">
    <source>
        <dbReference type="Proteomes" id="UP000324896"/>
    </source>
</evidence>
<dbReference type="InterPro" id="IPR051805">
    <property type="entry name" value="Dehydratase_Activator_Redct"/>
</dbReference>
<dbReference type="GO" id="GO:0046872">
    <property type="term" value="F:metal ion binding"/>
    <property type="evidence" value="ECO:0007669"/>
    <property type="project" value="UniProtKB-KW"/>
</dbReference>
<feature type="region of interest" description="Disordered" evidence="5">
    <location>
        <begin position="371"/>
        <end position="398"/>
    </location>
</feature>
<evidence type="ECO:0000313" key="11">
    <source>
        <dbReference type="Proteomes" id="UP000247389"/>
    </source>
</evidence>
<keyword evidence="4" id="KW-0411">Iron-sulfur</keyword>
<reference evidence="7 11" key="3">
    <citation type="submission" date="2018-04" db="EMBL/GenBank/DDBJ databases">
        <title>Subsurface microbial communities from deep shales in Ohio and West Virginia, USA.</title>
        <authorList>
            <person name="Wrighton K."/>
        </authorList>
    </citation>
    <scope>NUCLEOTIDE SEQUENCE [LARGE SCALE GENOMIC DNA]</scope>
    <source>
        <strain evidence="7 11">MSL28</strain>
    </source>
</reference>
<dbReference type="CDD" id="cd24035">
    <property type="entry name" value="ASKHA_NBD_O66634-like_rpt2"/>
    <property type="match status" value="1"/>
</dbReference>
<dbReference type="GO" id="GO:0051536">
    <property type="term" value="F:iron-sulfur cluster binding"/>
    <property type="evidence" value="ECO:0007669"/>
    <property type="project" value="UniProtKB-KW"/>
</dbReference>
<feature type="domain" description="ATPase BadF/BadG/BcrA/BcrD type" evidence="6">
    <location>
        <begin position="6"/>
        <end position="258"/>
    </location>
</feature>
<accession>A0A1G6M2Z6</accession>
<evidence type="ECO:0000313" key="8">
    <source>
        <dbReference type="EMBL" id="SDC49859.1"/>
    </source>
</evidence>
<evidence type="ECO:0000256" key="4">
    <source>
        <dbReference type="ARBA" id="ARBA00023014"/>
    </source>
</evidence>
<evidence type="ECO:0000313" key="7">
    <source>
        <dbReference type="EMBL" id="PXV65347.1"/>
    </source>
</evidence>
<evidence type="ECO:0000313" key="9">
    <source>
        <dbReference type="EMBL" id="SDI15448.1"/>
    </source>
</evidence>
<dbReference type="Gene3D" id="3.30.420.40">
    <property type="match status" value="2"/>
</dbReference>
<reference evidence="9 10" key="1">
    <citation type="submission" date="2016-10" db="EMBL/GenBank/DDBJ databases">
        <authorList>
            <person name="de Groot N.N."/>
        </authorList>
    </citation>
    <scope>NUCLEOTIDE SEQUENCE [LARGE SCALE GENOMIC DNA]</scope>
    <source>
        <strain evidence="9 10">WG7</strain>
    </source>
</reference>
<keyword evidence="2" id="KW-0479">Metal-binding</keyword>
<dbReference type="Proteomes" id="UP000247389">
    <property type="component" value="Unassembled WGS sequence"/>
</dbReference>
<dbReference type="PANTHER" id="PTHR32329:SF7">
    <property type="entry name" value="ACTIVATOR OF 2-HYDROXYACYL-COA-HYDRATASE"/>
    <property type="match status" value="1"/>
</dbReference>
<dbReference type="PANTHER" id="PTHR32329">
    <property type="entry name" value="BIFUNCTIONAL PROTEIN [INCLUDES 2-HYDROXYACYL-COA DEHYDRATASE (N-TER) AND ITS ACTIVATOR DOMAIN (C_TERM)-RELATED"/>
    <property type="match status" value="1"/>
</dbReference>
<dbReference type="Proteomes" id="UP000324896">
    <property type="component" value="Unassembled WGS sequence"/>
</dbReference>
<dbReference type="NCBIfam" id="TIGR00241">
    <property type="entry name" value="CoA_E_activ"/>
    <property type="match status" value="1"/>
</dbReference>
<dbReference type="InterPro" id="IPR043129">
    <property type="entry name" value="ATPase_NBD"/>
</dbReference>
<feature type="region of interest" description="Disordered" evidence="5">
    <location>
        <begin position="328"/>
        <end position="359"/>
    </location>
</feature>
<evidence type="ECO:0000256" key="3">
    <source>
        <dbReference type="ARBA" id="ARBA00023004"/>
    </source>
</evidence>
<evidence type="ECO:0000256" key="2">
    <source>
        <dbReference type="ARBA" id="ARBA00022723"/>
    </source>
</evidence>
<reference evidence="8 12" key="2">
    <citation type="submission" date="2016-10" db="EMBL/GenBank/DDBJ databases">
        <authorList>
            <person name="Varghese N."/>
            <person name="Submissions S."/>
        </authorList>
    </citation>
    <scope>NUCLEOTIDE SEQUENCE [LARGE SCALE GENOMIC DNA]</scope>
    <source>
        <strain evidence="8 12">WG10</strain>
    </source>
</reference>
<dbReference type="EMBL" id="FNEH01000002">
    <property type="protein sequence ID" value="SDI15448.1"/>
    <property type="molecule type" value="Genomic_DNA"/>
</dbReference>
<evidence type="ECO:0000313" key="10">
    <source>
        <dbReference type="Proteomes" id="UP000198945"/>
    </source>
</evidence>
<evidence type="ECO:0000259" key="6">
    <source>
        <dbReference type="Pfam" id="PF01869"/>
    </source>
</evidence>
<sequence>MKNLYLGVDIGSVSINIIAIDEENKLQFKLYTRNSGNPIELVKKGLVKFKNEMNPKDYKIKGVGVTGSGRQLIGYVLGADTVKNEITAHARASTYYHPEAGTIFEIGGQDSKLIIVEDGIAVDFAMNTVCAAGTGSFLDHQAERLGIPIEDFGGLALEAERDVRIAGRCTVFAESDMISKQQYGFTKAEIIKGLSEALVRNYMNNLVRNRVLEGEYIFQGGVAANIGIKAAFEEEIDSEVIVPKHHDVMGAIGIAMLAKRDIKRNNQESSFRGFDLTEEEFETTSFECGDCANNCEVIKVIADGRVIAVTGDRCGKWAASLITDSSTAAALSSNKKDGPKPELAESDVDESEEIEVELYKVDPEKEKKVMKELKELEEHGEEELDESDQDEKEDSVYV</sequence>
<name>A0A1G6M2Z6_9FIRM</name>
<dbReference type="InterPro" id="IPR008275">
    <property type="entry name" value="CoA_E_activase_dom"/>
</dbReference>
<gene>
    <name evidence="7" type="ORF">C8C78_1143</name>
    <name evidence="8" type="ORF">SAMN04488597_10777</name>
    <name evidence="9" type="ORF">SAMN04515654_10292</name>
</gene>
<dbReference type="SUPFAM" id="SSF53067">
    <property type="entry name" value="Actin-like ATPase domain"/>
    <property type="match status" value="1"/>
</dbReference>
<feature type="compositionally biased region" description="Acidic residues" evidence="5">
    <location>
        <begin position="378"/>
        <end position="398"/>
    </location>
</feature>
<organism evidence="8 12">
    <name type="scientific">Halanaerobium congolense</name>
    <dbReference type="NCBI Taxonomy" id="54121"/>
    <lineage>
        <taxon>Bacteria</taxon>
        <taxon>Bacillati</taxon>
        <taxon>Bacillota</taxon>
        <taxon>Clostridia</taxon>
        <taxon>Halanaerobiales</taxon>
        <taxon>Halanaerobiaceae</taxon>
        <taxon>Halanaerobium</taxon>
    </lineage>
</organism>
<protein>
    <submittedName>
        <fullName evidence="8">CoA-substrate-specific enzyme activase, putative</fullName>
    </submittedName>
    <submittedName>
        <fullName evidence="7">Putative CoA-substrate-specific enzyme activase</fullName>
    </submittedName>
</protein>
<evidence type="ECO:0000256" key="1">
    <source>
        <dbReference type="ARBA" id="ARBA00001966"/>
    </source>
</evidence>
<dbReference type="Proteomes" id="UP000198945">
    <property type="component" value="Unassembled WGS sequence"/>
</dbReference>
<feature type="compositionally biased region" description="Acidic residues" evidence="5">
    <location>
        <begin position="344"/>
        <end position="356"/>
    </location>
</feature>
<dbReference type="AlphaFoldDB" id="A0A1G6M2Z6"/>
<comment type="cofactor">
    <cofactor evidence="1">
        <name>[4Fe-4S] cluster</name>
        <dbReference type="ChEBI" id="CHEBI:49883"/>
    </cofactor>
</comment>
<proteinExistence type="predicted"/>
<keyword evidence="3" id="KW-0408">Iron</keyword>
<feature type="compositionally biased region" description="Basic and acidic residues" evidence="5">
    <location>
        <begin position="334"/>
        <end position="343"/>
    </location>
</feature>
<evidence type="ECO:0000256" key="5">
    <source>
        <dbReference type="SAM" id="MobiDB-lite"/>
    </source>
</evidence>
<dbReference type="EMBL" id="FMYT01000007">
    <property type="protein sequence ID" value="SDC49859.1"/>
    <property type="molecule type" value="Genomic_DNA"/>
</dbReference>
<dbReference type="InterPro" id="IPR002731">
    <property type="entry name" value="ATPase_BadF"/>
</dbReference>
<dbReference type="Pfam" id="PF01869">
    <property type="entry name" value="BcrAD_BadFG"/>
    <property type="match status" value="1"/>
</dbReference>
<dbReference type="EMBL" id="QICM01000014">
    <property type="protein sequence ID" value="PXV65347.1"/>
    <property type="molecule type" value="Genomic_DNA"/>
</dbReference>